<accession>A0A5A7P6Z7</accession>
<keyword evidence="2" id="KW-1185">Reference proteome</keyword>
<reference evidence="2" key="1">
    <citation type="journal article" date="2019" name="Curr. Biol.">
        <title>Genome Sequence of Striga asiatica Provides Insight into the Evolution of Plant Parasitism.</title>
        <authorList>
            <person name="Yoshida S."/>
            <person name="Kim S."/>
            <person name="Wafula E.K."/>
            <person name="Tanskanen J."/>
            <person name="Kim Y.M."/>
            <person name="Honaas L."/>
            <person name="Yang Z."/>
            <person name="Spallek T."/>
            <person name="Conn C.E."/>
            <person name="Ichihashi Y."/>
            <person name="Cheong K."/>
            <person name="Cui S."/>
            <person name="Der J.P."/>
            <person name="Gundlach H."/>
            <person name="Jiao Y."/>
            <person name="Hori C."/>
            <person name="Ishida J.K."/>
            <person name="Kasahara H."/>
            <person name="Kiba T."/>
            <person name="Kim M.S."/>
            <person name="Koo N."/>
            <person name="Laohavisit A."/>
            <person name="Lee Y.H."/>
            <person name="Lumba S."/>
            <person name="McCourt P."/>
            <person name="Mortimer J.C."/>
            <person name="Mutuku J.M."/>
            <person name="Nomura T."/>
            <person name="Sasaki-Sekimoto Y."/>
            <person name="Seto Y."/>
            <person name="Wang Y."/>
            <person name="Wakatake T."/>
            <person name="Sakakibara H."/>
            <person name="Demura T."/>
            <person name="Yamaguchi S."/>
            <person name="Yoneyama K."/>
            <person name="Manabe R.I."/>
            <person name="Nelson D.C."/>
            <person name="Schulman A.H."/>
            <person name="Timko M.P."/>
            <person name="dePamphilis C.W."/>
            <person name="Choi D."/>
            <person name="Shirasu K."/>
        </authorList>
    </citation>
    <scope>NUCLEOTIDE SEQUENCE [LARGE SCALE GENOMIC DNA]</scope>
    <source>
        <strain evidence="2">cv. UVA1</strain>
    </source>
</reference>
<organism evidence="1 2">
    <name type="scientific">Striga asiatica</name>
    <name type="common">Asiatic witchweed</name>
    <name type="synonym">Buchnera asiatica</name>
    <dbReference type="NCBI Taxonomy" id="4170"/>
    <lineage>
        <taxon>Eukaryota</taxon>
        <taxon>Viridiplantae</taxon>
        <taxon>Streptophyta</taxon>
        <taxon>Embryophyta</taxon>
        <taxon>Tracheophyta</taxon>
        <taxon>Spermatophyta</taxon>
        <taxon>Magnoliopsida</taxon>
        <taxon>eudicotyledons</taxon>
        <taxon>Gunneridae</taxon>
        <taxon>Pentapetalae</taxon>
        <taxon>asterids</taxon>
        <taxon>lamiids</taxon>
        <taxon>Lamiales</taxon>
        <taxon>Orobanchaceae</taxon>
        <taxon>Buchnereae</taxon>
        <taxon>Striga</taxon>
    </lineage>
</organism>
<comment type="caution">
    <text evidence="1">The sequence shown here is derived from an EMBL/GenBank/DDBJ whole genome shotgun (WGS) entry which is preliminary data.</text>
</comment>
<feature type="non-terminal residue" evidence="1">
    <location>
        <position position="1"/>
    </location>
</feature>
<dbReference type="AlphaFoldDB" id="A0A5A7P6Z7"/>
<name>A0A5A7P6Z7_STRAF</name>
<dbReference type="Proteomes" id="UP000325081">
    <property type="component" value="Unassembled WGS sequence"/>
</dbReference>
<evidence type="ECO:0000313" key="1">
    <source>
        <dbReference type="EMBL" id="GER28447.1"/>
    </source>
</evidence>
<sequence>PIRWDMELRLPVTMQPKRMILLPPWPIIFSLSIMQRDVVEIMSGIVKNISGLKSQVENIFSALKLAVGDDRCVHHFGQLIANLLKDEDLHKAIVMAHIQYPCPEVLALLEAYSMEKSDQERVEYLRRDVRLGRGLKEALATRFCGEQLRRMCERVRNYDGLLDTEDLTPEICSDPSLFLGIKRAASSESLAAVKMKTSKGSVDTADPMVKVSLSDFGFTPESIQSYSSFSVIYSLAQKPGLEFMAGIVENISRLKSQVENIFYVLNLAIGDDRFVDHLGKLIVNLLKDEAFHQAFVGVHIEDQYPDVLALVEAYSMQKSDLERVKCLRRDAGLGFVLQRKTDTIDFMSETLSIILGYWSSPWFCSKLREAINGNDAAREIPRVTRIINVGVPPSIEGLKEALATRFDGDKLQSMCEVIDRDKDLYKVGLLSFRRPSTIKWFTIDWLDEEEFYIGMSSHSEHPYPGCSPV</sequence>
<dbReference type="OrthoDB" id="1293041at2759"/>
<gene>
    <name evidence="1" type="ORF">STAS_04239</name>
</gene>
<protein>
    <submittedName>
        <fullName evidence="1">Delta-aminolevulinic acid dehydratase</fullName>
    </submittedName>
</protein>
<dbReference type="EMBL" id="BKCP01002558">
    <property type="protein sequence ID" value="GER28447.1"/>
    <property type="molecule type" value="Genomic_DNA"/>
</dbReference>
<evidence type="ECO:0000313" key="2">
    <source>
        <dbReference type="Proteomes" id="UP000325081"/>
    </source>
</evidence>
<proteinExistence type="predicted"/>